<reference evidence="2 3" key="1">
    <citation type="submission" date="2020-09" db="EMBL/GenBank/DDBJ databases">
        <title>Methylomonas albis sp. nov. and Methylomonas fluvii sp. nov.: Two cold-adapted methanotrophs from the River Elbe and an amended description of Methylovulum psychrotolerans strain Eb1.</title>
        <authorList>
            <person name="Bussmann I.K."/>
            <person name="Klings K.-W."/>
            <person name="Warnstedt J."/>
            <person name="Hoppert M."/>
            <person name="Saborowski A."/>
            <person name="Horn F."/>
            <person name="Liebner S."/>
        </authorList>
    </citation>
    <scope>NUCLEOTIDE SEQUENCE [LARGE SCALE GENOMIC DNA]</scope>
    <source>
        <strain evidence="2 3">EbB</strain>
    </source>
</reference>
<name>A0ABR9DEC5_9GAMM</name>
<evidence type="ECO:0000313" key="2">
    <source>
        <dbReference type="EMBL" id="MBD9361452.1"/>
    </source>
</evidence>
<dbReference type="Proteomes" id="UP000641152">
    <property type="component" value="Unassembled WGS sequence"/>
</dbReference>
<proteinExistence type="predicted"/>
<keyword evidence="3" id="KW-1185">Reference proteome</keyword>
<dbReference type="RefSeq" id="WP_192394268.1">
    <property type="nucleotide sequence ID" value="NZ_CAJHIU010000002.1"/>
</dbReference>
<protein>
    <submittedName>
        <fullName evidence="2">Uncharacterized protein</fullName>
    </submittedName>
</protein>
<keyword evidence="1" id="KW-0812">Transmembrane</keyword>
<accession>A0ABR9DEC5</accession>
<organism evidence="2 3">
    <name type="scientific">Methylomonas fluvii</name>
    <dbReference type="NCBI Taxonomy" id="1854564"/>
    <lineage>
        <taxon>Bacteria</taxon>
        <taxon>Pseudomonadati</taxon>
        <taxon>Pseudomonadota</taxon>
        <taxon>Gammaproteobacteria</taxon>
        <taxon>Methylococcales</taxon>
        <taxon>Methylococcaceae</taxon>
        <taxon>Methylomonas</taxon>
    </lineage>
</organism>
<comment type="caution">
    <text evidence="2">The sequence shown here is derived from an EMBL/GenBank/DDBJ whole genome shotgun (WGS) entry which is preliminary data.</text>
</comment>
<evidence type="ECO:0000313" key="3">
    <source>
        <dbReference type="Proteomes" id="UP000641152"/>
    </source>
</evidence>
<sequence length="361" mass="40898">MSESSSLGGELKQWSKDHWIAIAGILSGVIVGITIPIWQIYWVERSNLSIEINSINREISSDAGIILNDQAELKLLTPYRAGSDSRNIIRLLGKRIGDESITAKKDRLLPDELKDLLSYAKADLNRLPEKIESFRKEIQGIDLISPESITIREISRLNRPLEQEIEVNVEEFYEKKKAIGENKNYFSTIINGFHDAYTQKLKDAEKQYGELQGGIPLAERKIELLAGNLAEKNSYFKLSAILLNSGRSTTSIKRPALLRVYIGEGNYVDLKLKLKDYEKTSEIAEHGTKIANFESDEISRLPEEDQKLINTYWGQSVQALLFMEDISGTVTQSNPIAFSEGLYEKIIYDRLKNQASIIKLK</sequence>
<keyword evidence="1" id="KW-0472">Membrane</keyword>
<feature type="transmembrane region" description="Helical" evidence="1">
    <location>
        <begin position="20"/>
        <end position="43"/>
    </location>
</feature>
<gene>
    <name evidence="2" type="ORF">EBB_13125</name>
</gene>
<dbReference type="EMBL" id="JACXST010000002">
    <property type="protein sequence ID" value="MBD9361452.1"/>
    <property type="molecule type" value="Genomic_DNA"/>
</dbReference>
<keyword evidence="1" id="KW-1133">Transmembrane helix</keyword>
<evidence type="ECO:0000256" key="1">
    <source>
        <dbReference type="SAM" id="Phobius"/>
    </source>
</evidence>